<evidence type="ECO:0000313" key="6">
    <source>
        <dbReference type="EMBL" id="KCW55933.1"/>
    </source>
</evidence>
<feature type="chain" id="PRO_5001568016" evidence="5">
    <location>
        <begin position="33"/>
        <end position="390"/>
    </location>
</feature>
<keyword evidence="4" id="KW-0325">Glycoprotein</keyword>
<keyword evidence="3" id="KW-0378">Hydrolase</keyword>
<dbReference type="FunCoup" id="A0A059AQ46">
    <property type="interactions" value="99"/>
</dbReference>
<organism evidence="6">
    <name type="scientific">Eucalyptus grandis</name>
    <name type="common">Flooded gum</name>
    <dbReference type="NCBI Taxonomy" id="71139"/>
    <lineage>
        <taxon>Eukaryota</taxon>
        <taxon>Viridiplantae</taxon>
        <taxon>Streptophyta</taxon>
        <taxon>Embryophyta</taxon>
        <taxon>Tracheophyta</taxon>
        <taxon>Spermatophyta</taxon>
        <taxon>Magnoliopsida</taxon>
        <taxon>eudicotyledons</taxon>
        <taxon>Gunneridae</taxon>
        <taxon>Pentapetalae</taxon>
        <taxon>rosids</taxon>
        <taxon>malvids</taxon>
        <taxon>Myrtales</taxon>
        <taxon>Myrtaceae</taxon>
        <taxon>Myrtoideae</taxon>
        <taxon>Eucalypteae</taxon>
        <taxon>Eucalyptus</taxon>
    </lineage>
</organism>
<dbReference type="CDD" id="cd01837">
    <property type="entry name" value="SGNH_plant_lipase_like"/>
    <property type="match status" value="1"/>
</dbReference>
<feature type="signal peptide" evidence="5">
    <location>
        <begin position="1"/>
        <end position="32"/>
    </location>
</feature>
<evidence type="ECO:0000256" key="5">
    <source>
        <dbReference type="SAM" id="SignalP"/>
    </source>
</evidence>
<evidence type="ECO:0000256" key="2">
    <source>
        <dbReference type="ARBA" id="ARBA00022729"/>
    </source>
</evidence>
<dbReference type="EMBL" id="KK198761">
    <property type="protein sequence ID" value="KCW55933.1"/>
    <property type="molecule type" value="Genomic_DNA"/>
</dbReference>
<proteinExistence type="inferred from homology"/>
<dbReference type="InterPro" id="IPR036514">
    <property type="entry name" value="SGNH_hydro_sf"/>
</dbReference>
<evidence type="ECO:0000256" key="3">
    <source>
        <dbReference type="ARBA" id="ARBA00022801"/>
    </source>
</evidence>
<dbReference type="InterPro" id="IPR035669">
    <property type="entry name" value="SGNH_plant_lipase-like"/>
</dbReference>
<reference evidence="6" key="1">
    <citation type="submission" date="2013-07" db="EMBL/GenBank/DDBJ databases">
        <title>The genome of Eucalyptus grandis.</title>
        <authorList>
            <person name="Schmutz J."/>
            <person name="Hayes R."/>
            <person name="Myburg A."/>
            <person name="Tuskan G."/>
            <person name="Grattapaglia D."/>
            <person name="Rokhsar D.S."/>
        </authorList>
    </citation>
    <scope>NUCLEOTIDE SEQUENCE</scope>
    <source>
        <tissue evidence="6">Leaf extractions</tissue>
    </source>
</reference>
<dbReference type="InterPro" id="IPR001087">
    <property type="entry name" value="GDSL"/>
</dbReference>
<dbReference type="Gene3D" id="3.40.50.1110">
    <property type="entry name" value="SGNH hydrolase"/>
    <property type="match status" value="1"/>
</dbReference>
<comment type="similarity">
    <text evidence="1">Belongs to the 'GDSL' lipolytic enzyme family.</text>
</comment>
<evidence type="ECO:0000256" key="4">
    <source>
        <dbReference type="ARBA" id="ARBA00023180"/>
    </source>
</evidence>
<dbReference type="InParanoid" id="A0A059AQ46"/>
<sequence>MAIGGGVPSLPFLALLLLLVSWNVGLLAIARGLPPCEFPAIYNFGDSNSDTGGISAAFYPMGSPTGETFFHRPVGRASNGRLIIDFIAEHLGLPYLSAYLDSLGWSFRHGANFATGGSTIRRQNESFFENGVSPFSLDIQTAHYDQFVARTSYLFKNARAEKFPRSRLPMPEDFSKALYVFDIGQNDLAAGFRKMTNEQLNASMPDIVSQLATAVQHLYQQGARTFWIHNTGPIGCLPITLRYIRNPMPGYLDEIGCVKDQNEMASEFNRQLKEMVMQLRGELPEAALTYVDVYTAKYSLIANSTRAGFERAGKMCCGYEWEDKHVWCGQKASINGSEVVAGSCEDPSIFVSWDGVHYTEAANRWISEHIISGLLSDRPNVPITHACYRL</sequence>
<accession>A0A059AQ46</accession>
<dbReference type="PANTHER" id="PTHR22835:SF546">
    <property type="entry name" value="GDSL-LIKE LIPASE_ACYLHYDROLASE"/>
    <property type="match status" value="1"/>
</dbReference>
<dbReference type="eggNOG" id="ENOG502R7MU">
    <property type="taxonomic scope" value="Eukaryota"/>
</dbReference>
<dbReference type="AlphaFoldDB" id="A0A059AQ46"/>
<protein>
    <submittedName>
        <fullName evidence="6">Uncharacterized protein</fullName>
    </submittedName>
</protein>
<dbReference type="SUPFAM" id="SSF52266">
    <property type="entry name" value="SGNH hydrolase"/>
    <property type="match status" value="1"/>
</dbReference>
<dbReference type="OMA" id="HNAYNYT"/>
<name>A0A059AQ46_EUCGR</name>
<dbReference type="GO" id="GO:0016788">
    <property type="term" value="F:hydrolase activity, acting on ester bonds"/>
    <property type="evidence" value="ECO:0007669"/>
    <property type="project" value="InterPro"/>
</dbReference>
<evidence type="ECO:0000256" key="1">
    <source>
        <dbReference type="ARBA" id="ARBA00008668"/>
    </source>
</evidence>
<dbReference type="PANTHER" id="PTHR22835">
    <property type="entry name" value="ZINC FINGER FYVE DOMAIN CONTAINING PROTEIN"/>
    <property type="match status" value="1"/>
</dbReference>
<keyword evidence="2 5" id="KW-0732">Signal</keyword>
<dbReference type="Pfam" id="PF00657">
    <property type="entry name" value="Lipase_GDSL"/>
    <property type="match status" value="1"/>
</dbReference>
<dbReference type="Gramene" id="KCW55933">
    <property type="protein sequence ID" value="KCW55933"/>
    <property type="gene ID" value="EUGRSUZ_I01727"/>
</dbReference>
<gene>
    <name evidence="6" type="ORF">EUGRSUZ_I01727</name>
</gene>